<dbReference type="InterPro" id="IPR041698">
    <property type="entry name" value="Methyltransf_25"/>
</dbReference>
<proteinExistence type="predicted"/>
<dbReference type="GO" id="GO:0032259">
    <property type="term" value="P:methylation"/>
    <property type="evidence" value="ECO:0007669"/>
    <property type="project" value="UniProtKB-KW"/>
</dbReference>
<dbReference type="CDD" id="cd02440">
    <property type="entry name" value="AdoMet_MTases"/>
    <property type="match status" value="1"/>
</dbReference>
<evidence type="ECO:0000313" key="2">
    <source>
        <dbReference type="EMBL" id="MBO8194576.1"/>
    </source>
</evidence>
<comment type="caution">
    <text evidence="2">The sequence shown here is derived from an EMBL/GenBank/DDBJ whole genome shotgun (WGS) entry which is preliminary data.</text>
</comment>
<dbReference type="Pfam" id="PF13649">
    <property type="entry name" value="Methyltransf_25"/>
    <property type="match status" value="1"/>
</dbReference>
<evidence type="ECO:0000313" key="3">
    <source>
        <dbReference type="Proteomes" id="UP001519064"/>
    </source>
</evidence>
<accession>A0ABS3XGR4</accession>
<keyword evidence="3" id="KW-1185">Reference proteome</keyword>
<organism evidence="2 3">
    <name type="scientific">Streptomyces oryzae</name>
    <dbReference type="NCBI Taxonomy" id="1434886"/>
    <lineage>
        <taxon>Bacteria</taxon>
        <taxon>Bacillati</taxon>
        <taxon>Actinomycetota</taxon>
        <taxon>Actinomycetes</taxon>
        <taxon>Kitasatosporales</taxon>
        <taxon>Streptomycetaceae</taxon>
        <taxon>Streptomyces</taxon>
    </lineage>
</organism>
<feature type="domain" description="Methyltransferase" evidence="1">
    <location>
        <begin position="42"/>
        <end position="140"/>
    </location>
</feature>
<name>A0ABS3XGR4_9ACTN</name>
<dbReference type="Gene3D" id="3.40.50.150">
    <property type="entry name" value="Vaccinia Virus protein VP39"/>
    <property type="match status" value="1"/>
</dbReference>
<evidence type="ECO:0000259" key="1">
    <source>
        <dbReference type="Pfam" id="PF13649"/>
    </source>
</evidence>
<protein>
    <submittedName>
        <fullName evidence="2">Methyltransferase domain-containing protein</fullName>
    </submittedName>
</protein>
<reference evidence="2 3" key="1">
    <citation type="submission" date="2020-11" db="EMBL/GenBank/DDBJ databases">
        <title>Streptomyces spirodelae sp. nov., isolated from duckweed.</title>
        <authorList>
            <person name="Saimee Y."/>
            <person name="Duangmal K."/>
        </authorList>
    </citation>
    <scope>NUCLEOTIDE SEQUENCE [LARGE SCALE GENOMIC DNA]</scope>
    <source>
        <strain evidence="2 3">S16-07</strain>
    </source>
</reference>
<dbReference type="Proteomes" id="UP001519064">
    <property type="component" value="Unassembled WGS sequence"/>
</dbReference>
<dbReference type="InterPro" id="IPR029063">
    <property type="entry name" value="SAM-dependent_MTases_sf"/>
</dbReference>
<gene>
    <name evidence="2" type="ORF">ITI46_23375</name>
</gene>
<keyword evidence="2" id="KW-0808">Transferase</keyword>
<keyword evidence="2" id="KW-0489">Methyltransferase</keyword>
<dbReference type="EMBL" id="JADKMA010000134">
    <property type="protein sequence ID" value="MBO8194576.1"/>
    <property type="molecule type" value="Genomic_DNA"/>
</dbReference>
<sequence>MFLAEALADMRTTGALAPSGRRLSGLLAEPVRRRSRHGPLTVLEVGAGTGPVTRLLLDTLGAGSRLDVVESNPRFAARLRALAEAHPGEASAAVHGIRIEDWNPAHGYDAIVSGLPFTNFSPAQVETVMERLLTLLRPGGTLSYFAYLGTAPARRIFSSAAEARRHRAVEAVLAGYRDRCRAASRTAWANLPPARAWWLRKP</sequence>
<dbReference type="SUPFAM" id="SSF53335">
    <property type="entry name" value="S-adenosyl-L-methionine-dependent methyltransferases"/>
    <property type="match status" value="1"/>
</dbReference>
<dbReference type="GO" id="GO:0008168">
    <property type="term" value="F:methyltransferase activity"/>
    <property type="evidence" value="ECO:0007669"/>
    <property type="project" value="UniProtKB-KW"/>
</dbReference>